<reference evidence="1" key="1">
    <citation type="submission" date="2019-04" db="EMBL/GenBank/DDBJ databases">
        <title>Microbes associate with the intestines of laboratory mice.</title>
        <authorList>
            <person name="Navarre W."/>
            <person name="Wong E."/>
            <person name="Huang K."/>
            <person name="Tropini C."/>
            <person name="Ng K."/>
            <person name="Yu B."/>
        </authorList>
    </citation>
    <scope>NUCLEOTIDE SEQUENCE</scope>
    <source>
        <strain evidence="1">NM01_1-7b</strain>
    </source>
</reference>
<dbReference type="EMBL" id="SRYA01000007">
    <property type="protein sequence ID" value="TGY97480.1"/>
    <property type="molecule type" value="Genomic_DNA"/>
</dbReference>
<comment type="caution">
    <text evidence="1">The sequence shown here is derived from an EMBL/GenBank/DDBJ whole genome shotgun (WGS) entry which is preliminary data.</text>
</comment>
<keyword evidence="2" id="KW-1185">Reference proteome</keyword>
<gene>
    <name evidence="1" type="ORF">E5329_04890</name>
</gene>
<protein>
    <submittedName>
        <fullName evidence="1">RnfABCDGE type electron transport complex subunit G</fullName>
    </submittedName>
</protein>
<evidence type="ECO:0000313" key="1">
    <source>
        <dbReference type="EMBL" id="TGY97480.1"/>
    </source>
</evidence>
<accession>A0AC61S0M6</accession>
<organism evidence="1 2">
    <name type="scientific">Petralouisia muris</name>
    <dbReference type="NCBI Taxonomy" id="3032872"/>
    <lineage>
        <taxon>Bacteria</taxon>
        <taxon>Bacillati</taxon>
        <taxon>Bacillota</taxon>
        <taxon>Clostridia</taxon>
        <taxon>Lachnospirales</taxon>
        <taxon>Lachnospiraceae</taxon>
        <taxon>Petralouisia</taxon>
    </lineage>
</organism>
<sequence>MNKKIVHDALILTAFTLVLGFLLGVVYDITKEPIAAAEKAALDEAYKVVFADAASFEADENFDAAKAAEIIGASEFSKDEITAVNKALDGSGNVLGYVINVTSHEGSQADISFSVGVQNDGTLNGYSITSISETPGLGVLVQEEPFYSQFEGKTEETYSVVKTAPAAENEIQAVTGATISSRAVTNGVNACLVYFRNALQGGN</sequence>
<name>A0AC61S0M6_9FIRM</name>
<proteinExistence type="predicted"/>
<evidence type="ECO:0000313" key="2">
    <source>
        <dbReference type="Proteomes" id="UP000304953"/>
    </source>
</evidence>
<dbReference type="Proteomes" id="UP000304953">
    <property type="component" value="Unassembled WGS sequence"/>
</dbReference>